<dbReference type="Proteomes" id="UP000683360">
    <property type="component" value="Unassembled WGS sequence"/>
</dbReference>
<dbReference type="AlphaFoldDB" id="A0A8S3QKD5"/>
<feature type="domain" description="Mutator-like transposase" evidence="1">
    <location>
        <begin position="2"/>
        <end position="103"/>
    </location>
</feature>
<evidence type="ECO:0000313" key="3">
    <source>
        <dbReference type="Proteomes" id="UP000683360"/>
    </source>
</evidence>
<evidence type="ECO:0000313" key="2">
    <source>
        <dbReference type="EMBL" id="CAG2196999.1"/>
    </source>
</evidence>
<dbReference type="EMBL" id="CAJPWZ010000599">
    <property type="protein sequence ID" value="CAG2196999.1"/>
    <property type="molecule type" value="Genomic_DNA"/>
</dbReference>
<protein>
    <recommendedName>
        <fullName evidence="1">Mutator-like transposase domain-containing protein</fullName>
    </recommendedName>
</protein>
<dbReference type="InterPro" id="IPR049012">
    <property type="entry name" value="Mutator_transp_dom"/>
</dbReference>
<name>A0A8S3QKD5_MYTED</name>
<accession>A0A8S3QKD5</accession>
<comment type="caution">
    <text evidence="2">The sequence shown here is derived from an EMBL/GenBank/DDBJ whole genome shotgun (WGS) entry which is preliminary data.</text>
</comment>
<dbReference type="OrthoDB" id="6277804at2759"/>
<gene>
    <name evidence="2" type="ORF">MEDL_11832</name>
</gene>
<sequence length="168" mass="19250">MIESAEELKIIKRDSSEWDGEGLCKCAVSVDGSWSHVGYCARNGFVSVISVDTGKVLDYVTLSNECKGCKQWERERKTNTREFLSWFVEHDKVCTLNHEGSAKPWKLRVLSCYSEGHKILMDYSIQHLLEMGTAQPMAVLLTVTLMVQPLLYRKRIVLVTYKDAWENI</sequence>
<organism evidence="2 3">
    <name type="scientific">Mytilus edulis</name>
    <name type="common">Blue mussel</name>
    <dbReference type="NCBI Taxonomy" id="6550"/>
    <lineage>
        <taxon>Eukaryota</taxon>
        <taxon>Metazoa</taxon>
        <taxon>Spiralia</taxon>
        <taxon>Lophotrochozoa</taxon>
        <taxon>Mollusca</taxon>
        <taxon>Bivalvia</taxon>
        <taxon>Autobranchia</taxon>
        <taxon>Pteriomorphia</taxon>
        <taxon>Mytilida</taxon>
        <taxon>Mytiloidea</taxon>
        <taxon>Mytilidae</taxon>
        <taxon>Mytilinae</taxon>
        <taxon>Mytilus</taxon>
    </lineage>
</organism>
<dbReference type="Pfam" id="PF20700">
    <property type="entry name" value="Mutator"/>
    <property type="match status" value="1"/>
</dbReference>
<proteinExistence type="predicted"/>
<keyword evidence="3" id="KW-1185">Reference proteome</keyword>
<evidence type="ECO:0000259" key="1">
    <source>
        <dbReference type="Pfam" id="PF20700"/>
    </source>
</evidence>
<reference evidence="2" key="1">
    <citation type="submission" date="2021-03" db="EMBL/GenBank/DDBJ databases">
        <authorList>
            <person name="Bekaert M."/>
        </authorList>
    </citation>
    <scope>NUCLEOTIDE SEQUENCE</scope>
</reference>